<sequence>MISIPSTTLRTLLTEKPGVSTTPRFYHPDSSDGLPEVRVRLWSCFSAVELNNEFGEILDATIKHNELPRELPSMSDILPGSHKVKNCQDVFPLVQWICRPMAAMLPSTIKQPKLQPGLKLRHTSVKPSRSGSGETAAEASLTEYTRPFRIPGVGPKSPTICHLVELDSEFTANLVIGISAPSTSCFPRNLLDKGRDGNIINLKGNDQLLRRLARGCHMADTHYGYILTDQHIMVCRFSKADDANPAAANGDANPAANPAGAVNDAADNNAGAADNAGAAANAAAANALVYNVQVRAIPWTQGRDGRRPPIRGIVKALGQEANESTMTSKDFKKLRQNICRLHRLGIMTLDLQVGFNQIFDKMQMGDFSWAVTVPHPVTSQELNPALTANMKRLMEIETFGRVSGDLFEFDDMVQHRNETYGDQDGVITVRAFPEGNRCSRIQRLRSKRLVVHTSYDPRKYAWRIKRRGEKPRTLAGMSDTWRLDCLGDEKLAARLSECTALNDKLSWRFENGRLFPY</sequence>
<organism evidence="2">
    <name type="scientific">Gaeumannomyces tritici (strain R3-111a-1)</name>
    <name type="common">Wheat and barley take-all root rot fungus</name>
    <name type="synonym">Gaeumannomyces graminis var. tritici</name>
    <dbReference type="NCBI Taxonomy" id="644352"/>
    <lineage>
        <taxon>Eukaryota</taxon>
        <taxon>Fungi</taxon>
        <taxon>Dikarya</taxon>
        <taxon>Ascomycota</taxon>
        <taxon>Pezizomycotina</taxon>
        <taxon>Sordariomycetes</taxon>
        <taxon>Sordariomycetidae</taxon>
        <taxon>Magnaporthales</taxon>
        <taxon>Magnaporthaceae</taxon>
        <taxon>Gaeumannomyces</taxon>
    </lineage>
</organism>
<dbReference type="AlphaFoldDB" id="J3PE56"/>
<dbReference type="VEuPathDB" id="FungiDB:GGTG_11779"/>
<dbReference type="HOGENOM" id="CLU_526793_0_0_1"/>
<accession>J3PE56</accession>
<keyword evidence="4" id="KW-1185">Reference proteome</keyword>
<evidence type="ECO:0000313" key="3">
    <source>
        <dbReference type="EnsemblFungi" id="EJT70756"/>
    </source>
</evidence>
<name>J3PE56_GAET3</name>
<dbReference type="STRING" id="644352.J3PE56"/>
<dbReference type="EMBL" id="GL385401">
    <property type="protein sequence ID" value="EJT70756.1"/>
    <property type="molecule type" value="Genomic_DNA"/>
</dbReference>
<evidence type="ECO:0000256" key="1">
    <source>
        <dbReference type="SAM" id="MobiDB-lite"/>
    </source>
</evidence>
<dbReference type="eggNOG" id="ENOG502T2GP">
    <property type="taxonomic scope" value="Eukaryota"/>
</dbReference>
<reference evidence="4" key="1">
    <citation type="submission" date="2010-07" db="EMBL/GenBank/DDBJ databases">
        <title>The genome sequence of Gaeumannomyces graminis var. tritici strain R3-111a-1.</title>
        <authorList>
            <consortium name="The Broad Institute Genome Sequencing Platform"/>
            <person name="Ma L.-J."/>
            <person name="Dead R."/>
            <person name="Young S."/>
            <person name="Zeng Q."/>
            <person name="Koehrsen M."/>
            <person name="Alvarado L."/>
            <person name="Berlin A."/>
            <person name="Chapman S.B."/>
            <person name="Chen Z."/>
            <person name="Freedman E."/>
            <person name="Gellesch M."/>
            <person name="Goldberg J."/>
            <person name="Griggs A."/>
            <person name="Gujja S."/>
            <person name="Heilman E.R."/>
            <person name="Heiman D."/>
            <person name="Hepburn T."/>
            <person name="Howarth C."/>
            <person name="Jen D."/>
            <person name="Larson L."/>
            <person name="Mehta T."/>
            <person name="Neiman D."/>
            <person name="Pearson M."/>
            <person name="Roberts A."/>
            <person name="Saif S."/>
            <person name="Shea T."/>
            <person name="Shenoy N."/>
            <person name="Sisk P."/>
            <person name="Stolte C."/>
            <person name="Sykes S."/>
            <person name="Walk T."/>
            <person name="White J."/>
            <person name="Yandava C."/>
            <person name="Haas B."/>
            <person name="Nusbaum C."/>
            <person name="Birren B."/>
        </authorList>
    </citation>
    <scope>NUCLEOTIDE SEQUENCE [LARGE SCALE GENOMIC DNA]</scope>
    <source>
        <strain evidence="4">R3-111a-1</strain>
    </source>
</reference>
<reference evidence="2" key="3">
    <citation type="submission" date="2010-09" db="EMBL/GenBank/DDBJ databases">
        <title>Annotation of Gaeumannomyces graminis var. tritici R3-111a-1.</title>
        <authorList>
            <consortium name="The Broad Institute Genome Sequencing Platform"/>
            <person name="Ma L.-J."/>
            <person name="Dead R."/>
            <person name="Young S.K."/>
            <person name="Zeng Q."/>
            <person name="Gargeya S."/>
            <person name="Fitzgerald M."/>
            <person name="Haas B."/>
            <person name="Abouelleil A."/>
            <person name="Alvarado L."/>
            <person name="Arachchi H.M."/>
            <person name="Berlin A."/>
            <person name="Brown A."/>
            <person name="Chapman S.B."/>
            <person name="Chen Z."/>
            <person name="Dunbar C."/>
            <person name="Freedman E."/>
            <person name="Gearin G."/>
            <person name="Gellesch M."/>
            <person name="Goldberg J."/>
            <person name="Griggs A."/>
            <person name="Gujja S."/>
            <person name="Heiman D."/>
            <person name="Howarth C."/>
            <person name="Larson L."/>
            <person name="Lui A."/>
            <person name="MacDonald P.J.P."/>
            <person name="Mehta T."/>
            <person name="Montmayeur A."/>
            <person name="Murphy C."/>
            <person name="Neiman D."/>
            <person name="Pearson M."/>
            <person name="Priest M."/>
            <person name="Roberts A."/>
            <person name="Saif S."/>
            <person name="Shea T."/>
            <person name="Shenoy N."/>
            <person name="Sisk P."/>
            <person name="Stolte C."/>
            <person name="Sykes S."/>
            <person name="Yandava C."/>
            <person name="Wortman J."/>
            <person name="Nusbaum C."/>
            <person name="Birren B."/>
        </authorList>
    </citation>
    <scope>NUCLEOTIDE SEQUENCE</scope>
    <source>
        <strain evidence="2">R3-111a-1</strain>
    </source>
</reference>
<evidence type="ECO:0000313" key="2">
    <source>
        <dbReference type="EMBL" id="EJT70756.1"/>
    </source>
</evidence>
<dbReference type="RefSeq" id="XP_009227934.1">
    <property type="nucleotide sequence ID" value="XM_009229670.1"/>
</dbReference>
<proteinExistence type="predicted"/>
<dbReference type="OrthoDB" id="4367324at2759"/>
<protein>
    <submittedName>
        <fullName evidence="2 3">Uncharacterized protein</fullName>
    </submittedName>
</protein>
<dbReference type="Pfam" id="PF13095">
    <property type="entry name" value="FTA2"/>
    <property type="match status" value="1"/>
</dbReference>
<reference evidence="3" key="5">
    <citation type="submission" date="2018-04" db="UniProtKB">
        <authorList>
            <consortium name="EnsemblFungi"/>
        </authorList>
    </citation>
    <scope>IDENTIFICATION</scope>
    <source>
        <strain evidence="3">R3-111a-1</strain>
    </source>
</reference>
<dbReference type="GeneID" id="20352237"/>
<dbReference type="Proteomes" id="UP000006039">
    <property type="component" value="Unassembled WGS sequence"/>
</dbReference>
<feature type="region of interest" description="Disordered" evidence="1">
    <location>
        <begin position="116"/>
        <end position="138"/>
    </location>
</feature>
<dbReference type="EnsemblFungi" id="EJT70756">
    <property type="protein sequence ID" value="EJT70756"/>
    <property type="gene ID" value="GGTG_11779"/>
</dbReference>
<gene>
    <name evidence="3" type="primary">20352237</name>
    <name evidence="2" type="ORF">GGTG_11779</name>
</gene>
<reference evidence="3" key="4">
    <citation type="journal article" date="2015" name="G3 (Bethesda)">
        <title>Genome sequences of three phytopathogenic species of the Magnaporthaceae family of fungi.</title>
        <authorList>
            <person name="Okagaki L.H."/>
            <person name="Nunes C.C."/>
            <person name="Sailsbery J."/>
            <person name="Clay B."/>
            <person name="Brown D."/>
            <person name="John T."/>
            <person name="Oh Y."/>
            <person name="Young N."/>
            <person name="Fitzgerald M."/>
            <person name="Haas B.J."/>
            <person name="Zeng Q."/>
            <person name="Young S."/>
            <person name="Adiconis X."/>
            <person name="Fan L."/>
            <person name="Levin J.Z."/>
            <person name="Mitchell T.K."/>
            <person name="Okubara P.A."/>
            <person name="Farman M.L."/>
            <person name="Kohn L.M."/>
            <person name="Birren B."/>
            <person name="Ma L.-J."/>
            <person name="Dean R.A."/>
        </authorList>
    </citation>
    <scope>NUCLEOTIDE SEQUENCE</scope>
    <source>
        <strain evidence="3">R3-111a-1</strain>
    </source>
</reference>
<dbReference type="InterPro" id="IPR025213">
    <property type="entry name" value="Sim4_Fta2"/>
</dbReference>
<evidence type="ECO:0000313" key="4">
    <source>
        <dbReference type="Proteomes" id="UP000006039"/>
    </source>
</evidence>
<reference evidence="2" key="2">
    <citation type="submission" date="2010-07" db="EMBL/GenBank/DDBJ databases">
        <authorList>
            <consortium name="The Broad Institute Genome Sequencing Platform"/>
            <consortium name="Broad Institute Genome Sequencing Center for Infectious Disease"/>
            <person name="Ma L.-J."/>
            <person name="Dead R."/>
            <person name="Young S."/>
            <person name="Zeng Q."/>
            <person name="Koehrsen M."/>
            <person name="Alvarado L."/>
            <person name="Berlin A."/>
            <person name="Chapman S.B."/>
            <person name="Chen Z."/>
            <person name="Freedman E."/>
            <person name="Gellesch M."/>
            <person name="Goldberg J."/>
            <person name="Griggs A."/>
            <person name="Gujja S."/>
            <person name="Heilman E.R."/>
            <person name="Heiman D."/>
            <person name="Hepburn T."/>
            <person name="Howarth C."/>
            <person name="Jen D."/>
            <person name="Larson L."/>
            <person name="Mehta T."/>
            <person name="Neiman D."/>
            <person name="Pearson M."/>
            <person name="Roberts A."/>
            <person name="Saif S."/>
            <person name="Shea T."/>
            <person name="Shenoy N."/>
            <person name="Sisk P."/>
            <person name="Stolte C."/>
            <person name="Sykes S."/>
            <person name="Walk T."/>
            <person name="White J."/>
            <person name="Yandava C."/>
            <person name="Haas B."/>
            <person name="Nusbaum C."/>
            <person name="Birren B."/>
        </authorList>
    </citation>
    <scope>NUCLEOTIDE SEQUENCE</scope>
    <source>
        <strain evidence="2">R3-111a-1</strain>
    </source>
</reference>